<keyword evidence="3" id="KW-1185">Reference proteome</keyword>
<name>E8N316_ANATU</name>
<gene>
    <name evidence="2" type="ordered locus">ANT_31400</name>
</gene>
<evidence type="ECO:0000313" key="2">
    <source>
        <dbReference type="EMBL" id="BAJ65166.1"/>
    </source>
</evidence>
<sequence>MLKTQSLNLLKALTRVKLLWLPCLIPLPLLLIWQELFLRLEVCALLIPSTLFLHEWLHLLFIPNDARVEICVSWHSICLKMEGTRLYLQALLAALAPSLILSGVGLLVAQFDGLFALPFLMHAISFPIDLWGWYGGVVSHEQA</sequence>
<accession>E8N316</accession>
<keyword evidence="1" id="KW-1133">Transmembrane helix</keyword>
<dbReference type="STRING" id="926569.ANT_31400"/>
<keyword evidence="1" id="KW-0472">Membrane</keyword>
<feature type="transmembrane region" description="Helical" evidence="1">
    <location>
        <begin position="86"/>
        <end position="109"/>
    </location>
</feature>
<feature type="transmembrane region" description="Helical" evidence="1">
    <location>
        <begin position="12"/>
        <end position="31"/>
    </location>
</feature>
<proteinExistence type="predicted"/>
<dbReference type="eggNOG" id="ENOG502ZKWH">
    <property type="taxonomic scope" value="Bacteria"/>
</dbReference>
<dbReference type="HOGENOM" id="CLU_1802066_0_0_0"/>
<evidence type="ECO:0000313" key="3">
    <source>
        <dbReference type="Proteomes" id="UP000008922"/>
    </source>
</evidence>
<keyword evidence="1" id="KW-0812">Transmembrane</keyword>
<dbReference type="RefSeq" id="WP_013561507.1">
    <property type="nucleotide sequence ID" value="NC_014960.1"/>
</dbReference>
<dbReference type="InParanoid" id="E8N316"/>
<evidence type="ECO:0000256" key="1">
    <source>
        <dbReference type="SAM" id="Phobius"/>
    </source>
</evidence>
<dbReference type="AlphaFoldDB" id="E8N316"/>
<dbReference type="EMBL" id="AP012029">
    <property type="protein sequence ID" value="BAJ65166.1"/>
    <property type="molecule type" value="Genomic_DNA"/>
</dbReference>
<reference evidence="2 3" key="1">
    <citation type="submission" date="2010-12" db="EMBL/GenBank/DDBJ databases">
        <title>Whole genome sequence of Anaerolinea thermophila UNI-1.</title>
        <authorList>
            <person name="Narita-Yamada S."/>
            <person name="Kishi E."/>
            <person name="Watanabe Y."/>
            <person name="Takasaki K."/>
            <person name="Ankai A."/>
            <person name="Oguchi A."/>
            <person name="Fukui S."/>
            <person name="Takahashi M."/>
            <person name="Yashiro I."/>
            <person name="Hosoyama A."/>
            <person name="Sekiguchi Y."/>
            <person name="Hanada S."/>
            <person name="Fujita N."/>
        </authorList>
    </citation>
    <scope>NUCLEOTIDE SEQUENCE [LARGE SCALE GENOMIC DNA]</scope>
    <source>
        <strain evidence="3">DSM 14523 / JCM 11388 / NBRC 100420 / UNI-1</strain>
    </source>
</reference>
<dbReference type="Proteomes" id="UP000008922">
    <property type="component" value="Chromosome"/>
</dbReference>
<feature type="transmembrane region" description="Helical" evidence="1">
    <location>
        <begin position="115"/>
        <end position="134"/>
    </location>
</feature>
<evidence type="ECO:0008006" key="4">
    <source>
        <dbReference type="Google" id="ProtNLM"/>
    </source>
</evidence>
<organism evidence="2 3">
    <name type="scientific">Anaerolinea thermophila (strain DSM 14523 / JCM 11388 / NBRC 100420 / UNI-1)</name>
    <dbReference type="NCBI Taxonomy" id="926569"/>
    <lineage>
        <taxon>Bacteria</taxon>
        <taxon>Bacillati</taxon>
        <taxon>Chloroflexota</taxon>
        <taxon>Anaerolineae</taxon>
        <taxon>Anaerolineales</taxon>
        <taxon>Anaerolineaceae</taxon>
        <taxon>Anaerolinea</taxon>
    </lineage>
</organism>
<dbReference type="KEGG" id="atm:ANT_31400"/>
<protein>
    <recommendedName>
        <fullName evidence="4">DUF3267 domain-containing protein</fullName>
    </recommendedName>
</protein>